<comment type="caution">
    <text evidence="1">The sequence shown here is derived from an EMBL/GenBank/DDBJ whole genome shotgun (WGS) entry which is preliminary data.</text>
</comment>
<dbReference type="InterPro" id="IPR029278">
    <property type="entry name" value="Imm26"/>
</dbReference>
<evidence type="ECO:0000313" key="1">
    <source>
        <dbReference type="EMBL" id="MDQ8205893.1"/>
    </source>
</evidence>
<gene>
    <name evidence="1" type="ORF">QEH52_00085</name>
</gene>
<name>A0ABU1APC0_9BACT</name>
<protein>
    <submittedName>
        <fullName evidence="1">Imm26 family immunity protein</fullName>
    </submittedName>
</protein>
<dbReference type="Pfam" id="PF15428">
    <property type="entry name" value="Imm26"/>
    <property type="match status" value="1"/>
</dbReference>
<dbReference type="EMBL" id="JARXHW010000001">
    <property type="protein sequence ID" value="MDQ8205893.1"/>
    <property type="molecule type" value="Genomic_DNA"/>
</dbReference>
<dbReference type="RefSeq" id="WP_308947850.1">
    <property type="nucleotide sequence ID" value="NZ_JARXHW010000001.1"/>
</dbReference>
<keyword evidence="2" id="KW-1185">Reference proteome</keyword>
<sequence length="153" mass="17853">MNLNVLRKGRKKAENGDIFVFQLKQEPNQYRYGRVINAASNIGGFKDTIMIYMYNITSSDKTRIPDLNRRNLLVEPMATNQLPWSKGYFEYVENRPIESNETFEHHYFRDFRGKLFDEHGNEVARASEPIGEYGLQSYKTIDDKISMALGYPV</sequence>
<evidence type="ECO:0000313" key="2">
    <source>
        <dbReference type="Proteomes" id="UP001225316"/>
    </source>
</evidence>
<organism evidence="1 2">
    <name type="scientific">Thalassobacterium maritimum</name>
    <dbReference type="NCBI Taxonomy" id="3041265"/>
    <lineage>
        <taxon>Bacteria</taxon>
        <taxon>Pseudomonadati</taxon>
        <taxon>Verrucomicrobiota</taxon>
        <taxon>Opitutia</taxon>
        <taxon>Puniceicoccales</taxon>
        <taxon>Coraliomargaritaceae</taxon>
        <taxon>Thalassobacterium</taxon>
    </lineage>
</organism>
<reference evidence="1 2" key="1">
    <citation type="submission" date="2023-04" db="EMBL/GenBank/DDBJ databases">
        <title>A novel bacteria isolated from coastal sediment.</title>
        <authorList>
            <person name="Liu X.-J."/>
            <person name="Du Z.-J."/>
        </authorList>
    </citation>
    <scope>NUCLEOTIDE SEQUENCE [LARGE SCALE GENOMIC DNA]</scope>
    <source>
        <strain evidence="1 2">SDUM461003</strain>
    </source>
</reference>
<accession>A0ABU1APC0</accession>
<proteinExistence type="predicted"/>
<dbReference type="Proteomes" id="UP001225316">
    <property type="component" value="Unassembled WGS sequence"/>
</dbReference>